<keyword evidence="6" id="KW-0411">Iron-sulfur</keyword>
<evidence type="ECO:0000313" key="8">
    <source>
        <dbReference type="EMBL" id="HGW60529.1"/>
    </source>
</evidence>
<dbReference type="PROSITE" id="PS00198">
    <property type="entry name" value="4FE4S_FER_1"/>
    <property type="match status" value="1"/>
</dbReference>
<organism evidence="8">
    <name type="scientific">Caldisericum exile</name>
    <dbReference type="NCBI Taxonomy" id="693075"/>
    <lineage>
        <taxon>Bacteria</taxon>
        <taxon>Pseudomonadati</taxon>
        <taxon>Caldisericota/Cryosericota group</taxon>
        <taxon>Caldisericota</taxon>
        <taxon>Caldisericia</taxon>
        <taxon>Caldisericales</taxon>
        <taxon>Caldisericaceae</taxon>
        <taxon>Caldisericum</taxon>
    </lineage>
</organism>
<dbReference type="GO" id="GO:0016625">
    <property type="term" value="F:oxidoreductase activity, acting on the aldehyde or oxo group of donors, iron-sulfur protein as acceptor"/>
    <property type="evidence" value="ECO:0007669"/>
    <property type="project" value="InterPro"/>
</dbReference>
<dbReference type="EMBL" id="DTHV01000118">
    <property type="protein sequence ID" value="HGW60529.1"/>
    <property type="molecule type" value="Genomic_DNA"/>
</dbReference>
<evidence type="ECO:0000256" key="4">
    <source>
        <dbReference type="ARBA" id="ARBA00022737"/>
    </source>
</evidence>
<reference evidence="8" key="1">
    <citation type="journal article" date="2020" name="mSystems">
        <title>Genome- and Community-Level Interaction Insights into Carbon Utilization and Element Cycling Functions of Hydrothermarchaeota in Hydrothermal Sediment.</title>
        <authorList>
            <person name="Zhou Z."/>
            <person name="Liu Y."/>
            <person name="Xu W."/>
            <person name="Pan J."/>
            <person name="Luo Z.H."/>
            <person name="Li M."/>
        </authorList>
    </citation>
    <scope>NUCLEOTIDE SEQUENCE [LARGE SCALE GENOMIC DNA]</scope>
    <source>
        <strain evidence="8">SpSt-794</strain>
    </source>
</reference>
<protein>
    <submittedName>
        <fullName evidence="8">4Fe-4S dicluster domain-containing protein</fullName>
    </submittedName>
</protein>
<dbReference type="AlphaFoldDB" id="A0A7C4U0S6"/>
<feature type="domain" description="4Fe-4S ferredoxin-type" evidence="7">
    <location>
        <begin position="32"/>
        <end position="61"/>
    </location>
</feature>
<sequence length="107" mass="11856">MAEKEGWKELMRGADLPPATALKYKTGSWRSLRPVFDPSNCIHCMICVSYCPDMAIPVTKSEEGVVGKGGRVYKGIVRLETNFDYCKGCGICAVECPTKCITMVREE</sequence>
<dbReference type="PANTHER" id="PTHR43724">
    <property type="entry name" value="PYRUVATE SYNTHASE SUBUNIT PORD"/>
    <property type="match status" value="1"/>
</dbReference>
<dbReference type="InterPro" id="IPR011898">
    <property type="entry name" value="PorD_KorD"/>
</dbReference>
<name>A0A7C4U0S6_9BACT</name>
<dbReference type="Gene3D" id="3.30.70.20">
    <property type="match status" value="1"/>
</dbReference>
<dbReference type="InterPro" id="IPR017896">
    <property type="entry name" value="4Fe4S_Fe-S-bd"/>
</dbReference>
<evidence type="ECO:0000256" key="6">
    <source>
        <dbReference type="ARBA" id="ARBA00023014"/>
    </source>
</evidence>
<accession>A0A7C4U0S6</accession>
<feature type="domain" description="4Fe-4S ferredoxin-type" evidence="7">
    <location>
        <begin position="77"/>
        <end position="106"/>
    </location>
</feature>
<keyword evidence="5" id="KW-0408">Iron</keyword>
<gene>
    <name evidence="8" type="ORF">ENV82_03765</name>
</gene>
<evidence type="ECO:0000256" key="2">
    <source>
        <dbReference type="ARBA" id="ARBA00022485"/>
    </source>
</evidence>
<dbReference type="NCBIfam" id="TIGR02179">
    <property type="entry name" value="PorD_KorD"/>
    <property type="match status" value="1"/>
</dbReference>
<dbReference type="PANTHER" id="PTHR43724:SF1">
    <property type="entry name" value="PYRUVATE SYNTHASE SUBUNIT PORD"/>
    <property type="match status" value="1"/>
</dbReference>
<evidence type="ECO:0000259" key="7">
    <source>
        <dbReference type="PROSITE" id="PS51379"/>
    </source>
</evidence>
<dbReference type="PROSITE" id="PS51379">
    <property type="entry name" value="4FE4S_FER_2"/>
    <property type="match status" value="2"/>
</dbReference>
<keyword evidence="4" id="KW-0677">Repeat</keyword>
<keyword evidence="2" id="KW-0004">4Fe-4S</keyword>
<dbReference type="Pfam" id="PF12838">
    <property type="entry name" value="Fer4_7"/>
    <property type="match status" value="1"/>
</dbReference>
<comment type="cofactor">
    <cofactor evidence="1">
        <name>[4Fe-4S] cluster</name>
        <dbReference type="ChEBI" id="CHEBI:49883"/>
    </cofactor>
</comment>
<keyword evidence="3" id="KW-0479">Metal-binding</keyword>
<dbReference type="InterPro" id="IPR017900">
    <property type="entry name" value="4Fe4S_Fe_S_CS"/>
</dbReference>
<evidence type="ECO:0000256" key="1">
    <source>
        <dbReference type="ARBA" id="ARBA00001966"/>
    </source>
</evidence>
<dbReference type="GO" id="GO:0051539">
    <property type="term" value="F:4 iron, 4 sulfur cluster binding"/>
    <property type="evidence" value="ECO:0007669"/>
    <property type="project" value="UniProtKB-KW"/>
</dbReference>
<comment type="caution">
    <text evidence="8">The sequence shown here is derived from an EMBL/GenBank/DDBJ whole genome shotgun (WGS) entry which is preliminary data.</text>
</comment>
<evidence type="ECO:0000256" key="3">
    <source>
        <dbReference type="ARBA" id="ARBA00022723"/>
    </source>
</evidence>
<proteinExistence type="predicted"/>
<evidence type="ECO:0000256" key="5">
    <source>
        <dbReference type="ARBA" id="ARBA00023004"/>
    </source>
</evidence>
<dbReference type="SUPFAM" id="SSF54862">
    <property type="entry name" value="4Fe-4S ferredoxins"/>
    <property type="match status" value="1"/>
</dbReference>
<dbReference type="GO" id="GO:0046872">
    <property type="term" value="F:metal ion binding"/>
    <property type="evidence" value="ECO:0007669"/>
    <property type="project" value="UniProtKB-KW"/>
</dbReference>